<dbReference type="Gene3D" id="3.40.50.1820">
    <property type="entry name" value="alpha/beta hydrolase"/>
    <property type="match status" value="1"/>
</dbReference>
<dbReference type="InterPro" id="IPR052920">
    <property type="entry name" value="DNA-binding_regulatory"/>
</dbReference>
<evidence type="ECO:0000313" key="3">
    <source>
        <dbReference type="Proteomes" id="UP000179807"/>
    </source>
</evidence>
<dbReference type="SUPFAM" id="SSF53474">
    <property type="entry name" value="alpha/beta-Hydrolases"/>
    <property type="match status" value="1"/>
</dbReference>
<dbReference type="Pfam" id="PF12146">
    <property type="entry name" value="Hydrolase_4"/>
    <property type="match status" value="1"/>
</dbReference>
<accession>A0A1J4JI32</accession>
<feature type="domain" description="Serine aminopeptidase S33" evidence="1">
    <location>
        <begin position="64"/>
        <end position="174"/>
    </location>
</feature>
<protein>
    <recommendedName>
        <fullName evidence="1">Serine aminopeptidase S33 domain-containing protein</fullName>
    </recommendedName>
</protein>
<gene>
    <name evidence="2" type="ORF">TRFO_08942</name>
</gene>
<reference evidence="2" key="1">
    <citation type="submission" date="2016-10" db="EMBL/GenBank/DDBJ databases">
        <authorList>
            <person name="Benchimol M."/>
            <person name="Almeida L.G."/>
            <person name="Vasconcelos A.T."/>
            <person name="Perreira-Neves A."/>
            <person name="Rosa I.A."/>
            <person name="Tasca T."/>
            <person name="Bogo M.R."/>
            <person name="de Souza W."/>
        </authorList>
    </citation>
    <scope>NUCLEOTIDE SEQUENCE [LARGE SCALE GENOMIC DNA]</scope>
    <source>
        <strain evidence="2">K</strain>
    </source>
</reference>
<dbReference type="RefSeq" id="XP_068351490.1">
    <property type="nucleotide sequence ID" value="XM_068494585.1"/>
</dbReference>
<dbReference type="PANTHER" id="PTHR43358">
    <property type="entry name" value="ALPHA/BETA-HYDROLASE"/>
    <property type="match status" value="1"/>
</dbReference>
<dbReference type="AlphaFoldDB" id="A0A1J4JI32"/>
<dbReference type="InterPro" id="IPR029058">
    <property type="entry name" value="AB_hydrolase_fold"/>
</dbReference>
<proteinExistence type="predicted"/>
<sequence>MKSLIHWAIDVSLRPPRATYDLDNTICAIENKYDDLFIRTDVEFDNGDNLKLYGSLWRNYRHPHPTSCIIFLHSLGMNQFECVNIVPFLCTPDLAVFSFDFTGSGKSDGDTIPLIGRGCHDVMTAANFLRTQFQISRIGLWGRSMGAAIGLDTVSISNDFECIVSDSAFASTDQIIYDQAKMNKLPPFFVNLVKPILRKEALKIVGPAFDLNYPLNDVTYASTPLFMGHGKEDSFVPVLQAHELFDKYGCSDKQLFIFDAKHNTPRPPQWYEAAARFIYRKLGIDQKPRMYEVEYKYARLHIGVLNEIISGCM</sequence>
<evidence type="ECO:0000259" key="1">
    <source>
        <dbReference type="Pfam" id="PF12146"/>
    </source>
</evidence>
<dbReference type="Proteomes" id="UP000179807">
    <property type="component" value="Unassembled WGS sequence"/>
</dbReference>
<dbReference type="PANTHER" id="PTHR43358:SF4">
    <property type="entry name" value="ALPHA_BETA HYDROLASE FOLD-1 DOMAIN-CONTAINING PROTEIN"/>
    <property type="match status" value="1"/>
</dbReference>
<organism evidence="2 3">
    <name type="scientific">Tritrichomonas foetus</name>
    <dbReference type="NCBI Taxonomy" id="1144522"/>
    <lineage>
        <taxon>Eukaryota</taxon>
        <taxon>Metamonada</taxon>
        <taxon>Parabasalia</taxon>
        <taxon>Tritrichomonadida</taxon>
        <taxon>Tritrichomonadidae</taxon>
        <taxon>Tritrichomonas</taxon>
    </lineage>
</organism>
<dbReference type="EMBL" id="MLAK01001060">
    <property type="protein sequence ID" value="OHS98353.1"/>
    <property type="molecule type" value="Genomic_DNA"/>
</dbReference>
<dbReference type="GeneID" id="94829289"/>
<dbReference type="InterPro" id="IPR022742">
    <property type="entry name" value="Hydrolase_4"/>
</dbReference>
<keyword evidence="3" id="KW-1185">Reference proteome</keyword>
<evidence type="ECO:0000313" key="2">
    <source>
        <dbReference type="EMBL" id="OHS98353.1"/>
    </source>
</evidence>
<dbReference type="OrthoDB" id="446723at2759"/>
<dbReference type="VEuPathDB" id="TrichDB:TRFO_08942"/>
<comment type="caution">
    <text evidence="2">The sequence shown here is derived from an EMBL/GenBank/DDBJ whole genome shotgun (WGS) entry which is preliminary data.</text>
</comment>
<name>A0A1J4JI32_9EUKA</name>